<keyword evidence="3" id="KW-0805">Transcription regulation</keyword>
<organism evidence="6 7">
    <name type="scientific">Nocardia terpenica</name>
    <dbReference type="NCBI Taxonomy" id="455432"/>
    <lineage>
        <taxon>Bacteria</taxon>
        <taxon>Bacillati</taxon>
        <taxon>Actinomycetota</taxon>
        <taxon>Actinomycetes</taxon>
        <taxon>Mycobacteriales</taxon>
        <taxon>Nocardiaceae</taxon>
        <taxon>Nocardia</taxon>
    </lineage>
</organism>
<evidence type="ECO:0000259" key="5">
    <source>
        <dbReference type="PROSITE" id="PS50921"/>
    </source>
</evidence>
<dbReference type="Proteomes" id="UP000221961">
    <property type="component" value="Chromosome"/>
</dbReference>
<dbReference type="Pfam" id="PF13185">
    <property type="entry name" value="GAF_2"/>
    <property type="match status" value="1"/>
</dbReference>
<dbReference type="Pfam" id="PF03861">
    <property type="entry name" value="ANTAR"/>
    <property type="match status" value="1"/>
</dbReference>
<evidence type="ECO:0000256" key="1">
    <source>
        <dbReference type="ARBA" id="ARBA00022679"/>
    </source>
</evidence>
<dbReference type="AlphaFoldDB" id="A0A291RSF1"/>
<keyword evidence="1" id="KW-0808">Transferase</keyword>
<dbReference type="GO" id="GO:0016301">
    <property type="term" value="F:kinase activity"/>
    <property type="evidence" value="ECO:0007669"/>
    <property type="project" value="UniProtKB-KW"/>
</dbReference>
<dbReference type="SUPFAM" id="SSF55781">
    <property type="entry name" value="GAF domain-like"/>
    <property type="match status" value="1"/>
</dbReference>
<dbReference type="InterPro" id="IPR003018">
    <property type="entry name" value="GAF"/>
</dbReference>
<dbReference type="EMBL" id="CP023778">
    <property type="protein sequence ID" value="ATL70168.1"/>
    <property type="molecule type" value="Genomic_DNA"/>
</dbReference>
<dbReference type="InterPro" id="IPR012074">
    <property type="entry name" value="GAF_ANTAR"/>
</dbReference>
<proteinExistence type="predicted"/>
<dbReference type="InterPro" id="IPR029016">
    <property type="entry name" value="GAF-like_dom_sf"/>
</dbReference>
<dbReference type="Gene3D" id="3.30.450.40">
    <property type="match status" value="1"/>
</dbReference>
<dbReference type="InterPro" id="IPR011006">
    <property type="entry name" value="CheY-like_superfamily"/>
</dbReference>
<dbReference type="SMART" id="SM01012">
    <property type="entry name" value="ANTAR"/>
    <property type="match status" value="1"/>
</dbReference>
<dbReference type="InterPro" id="IPR036388">
    <property type="entry name" value="WH-like_DNA-bd_sf"/>
</dbReference>
<dbReference type="Gene3D" id="1.10.10.10">
    <property type="entry name" value="Winged helix-like DNA-binding domain superfamily/Winged helix DNA-binding domain"/>
    <property type="match status" value="1"/>
</dbReference>
<dbReference type="SMART" id="SM00065">
    <property type="entry name" value="GAF"/>
    <property type="match status" value="1"/>
</dbReference>
<evidence type="ECO:0000313" key="6">
    <source>
        <dbReference type="EMBL" id="ATL70168.1"/>
    </source>
</evidence>
<reference evidence="6 7" key="1">
    <citation type="submission" date="2017-10" db="EMBL/GenBank/DDBJ databases">
        <title>Comparative genomics between pathogenic Norcardia.</title>
        <authorList>
            <person name="Zeng L."/>
        </authorList>
    </citation>
    <scope>NUCLEOTIDE SEQUENCE [LARGE SCALE GENOMIC DNA]</scope>
    <source>
        <strain evidence="6 7">NC_YFY_NT001</strain>
    </source>
</reference>
<dbReference type="PIRSF" id="PIRSF036625">
    <property type="entry name" value="GAF_ANTAR"/>
    <property type="match status" value="1"/>
</dbReference>
<dbReference type="PROSITE" id="PS50921">
    <property type="entry name" value="ANTAR"/>
    <property type="match status" value="1"/>
</dbReference>
<dbReference type="SUPFAM" id="SSF52172">
    <property type="entry name" value="CheY-like"/>
    <property type="match status" value="1"/>
</dbReference>
<name>A0A291RSF1_9NOCA</name>
<keyword evidence="4" id="KW-0804">Transcription</keyword>
<evidence type="ECO:0000256" key="3">
    <source>
        <dbReference type="ARBA" id="ARBA00023015"/>
    </source>
</evidence>
<dbReference type="InterPro" id="IPR005561">
    <property type="entry name" value="ANTAR"/>
</dbReference>
<accession>A0A291RSF1</accession>
<evidence type="ECO:0000313" key="7">
    <source>
        <dbReference type="Proteomes" id="UP000221961"/>
    </source>
</evidence>
<feature type="domain" description="ANTAR" evidence="5">
    <location>
        <begin position="178"/>
        <end position="239"/>
    </location>
</feature>
<dbReference type="KEGG" id="ntp:CRH09_32275"/>
<keyword evidence="2" id="KW-0418">Kinase</keyword>
<dbReference type="GO" id="GO:0003723">
    <property type="term" value="F:RNA binding"/>
    <property type="evidence" value="ECO:0007669"/>
    <property type="project" value="InterPro"/>
</dbReference>
<evidence type="ECO:0000256" key="2">
    <source>
        <dbReference type="ARBA" id="ARBA00022777"/>
    </source>
</evidence>
<protein>
    <submittedName>
        <fullName evidence="6">Transcriptional regulator</fullName>
    </submittedName>
</protein>
<evidence type="ECO:0000256" key="4">
    <source>
        <dbReference type="ARBA" id="ARBA00023163"/>
    </source>
</evidence>
<sequence>MRRRGKTDVNRTDRDQRLASAFVALADTLVTDFDVLDFLGLLTEQAVALLDVDAAGVILSDQRGGWRPAAGSSEQAELVEVFAAQTVQGPCVDCVHSGVPVASVDLAADTGRWPQFAPAAVSAGFRAACAVPMRLREDIIGALTLLDTSPGAIDDASVTLGQALADVATIGILQQRALGHNEVVSEQLQAALHHRTVVEQAKGVLAETGGLDMHRAYLALRDYARAHRRRLSEVARDIATTALDARVLLTEPIDDSPRAMGSERP</sequence>
<gene>
    <name evidence="6" type="ORF">CRH09_32275</name>
</gene>